<proteinExistence type="predicted"/>
<dbReference type="AlphaFoldDB" id="A0A448ZY04"/>
<evidence type="ECO:0000313" key="1">
    <source>
        <dbReference type="EMBL" id="VEU56113.1"/>
    </source>
</evidence>
<geneLocation type="plasmid" evidence="1">
    <name>2</name>
</geneLocation>
<reference evidence="1" key="1">
    <citation type="submission" date="2019-01" db="EMBL/GenBank/DDBJ databases">
        <authorList>
            <consortium name="Pathogen Informatics"/>
        </authorList>
    </citation>
    <scope>NUCLEOTIDE SEQUENCE [LARGE SCALE GENOMIC DNA]</scope>
    <source>
        <strain evidence="1">NCTC10113</strain>
    </source>
</reference>
<gene>
    <name evidence="1" type="ORF">NCTC10113_00996</name>
</gene>
<organism evidence="1">
    <name type="scientific">Metamycoplasma salivarium</name>
    <name type="common">Mycoplasma salivarium</name>
    <dbReference type="NCBI Taxonomy" id="2124"/>
    <lineage>
        <taxon>Bacteria</taxon>
        <taxon>Bacillati</taxon>
        <taxon>Mycoplasmatota</taxon>
        <taxon>Mycoplasmoidales</taxon>
        <taxon>Metamycoplasmataceae</taxon>
        <taxon>Metamycoplasma</taxon>
    </lineage>
</organism>
<accession>A0A448ZY04</accession>
<protein>
    <submittedName>
        <fullName evidence="1">Uncharacterized protein</fullName>
    </submittedName>
</protein>
<sequence length="40" mass="4670">MDNGNNFVKYLLAMKEYFIEKLQATKSNKDKEGVNVFDIN</sequence>
<keyword evidence="1" id="KW-0614">Plasmid</keyword>
<dbReference type="RefSeq" id="WP_275949103.1">
    <property type="nucleotide sequence ID" value="NZ_BPLV01000001.1"/>
</dbReference>
<name>A0A448ZY04_METSV</name>
<dbReference type="EMBL" id="LR214939">
    <property type="protein sequence ID" value="VEU56113.1"/>
    <property type="molecule type" value="Genomic_DNA"/>
</dbReference>